<gene>
    <name evidence="8" type="primary">Cbn-taf-10</name>
    <name evidence="8" type="ORF">CAEBREN_10403</name>
</gene>
<dbReference type="HOGENOM" id="CLU_1549067_0_0_1"/>
<keyword evidence="9" id="KW-1185">Reference proteome</keyword>
<evidence type="ECO:0000256" key="4">
    <source>
        <dbReference type="ARBA" id="ARBA00023242"/>
    </source>
</evidence>
<dbReference type="GO" id="GO:1990841">
    <property type="term" value="F:promoter-specific chromatin binding"/>
    <property type="evidence" value="ECO:0007669"/>
    <property type="project" value="TreeGrafter"/>
</dbReference>
<evidence type="ECO:0000256" key="1">
    <source>
        <dbReference type="ARBA" id="ARBA00004123"/>
    </source>
</evidence>
<dbReference type="CDD" id="cd07982">
    <property type="entry name" value="HFD_TAF10"/>
    <property type="match status" value="1"/>
</dbReference>
<evidence type="ECO:0000313" key="9">
    <source>
        <dbReference type="Proteomes" id="UP000008068"/>
    </source>
</evidence>
<dbReference type="AlphaFoldDB" id="G0MTV0"/>
<evidence type="ECO:0000256" key="2">
    <source>
        <dbReference type="ARBA" id="ARBA00023015"/>
    </source>
</evidence>
<protein>
    <recommendedName>
        <fullName evidence="6">Transcription initiation factor TFIID subunit 10</fullName>
    </recommendedName>
</protein>
<accession>G0MTV0</accession>
<dbReference type="Pfam" id="PF03540">
    <property type="entry name" value="TAF10"/>
    <property type="match status" value="1"/>
</dbReference>
<dbReference type="OrthoDB" id="154356at2759"/>
<feature type="compositionally biased region" description="Low complexity" evidence="7">
    <location>
        <begin position="29"/>
        <end position="40"/>
    </location>
</feature>
<evidence type="ECO:0000256" key="5">
    <source>
        <dbReference type="ARBA" id="ARBA00025730"/>
    </source>
</evidence>
<dbReference type="GO" id="GO:0006367">
    <property type="term" value="P:transcription initiation at RNA polymerase II promoter"/>
    <property type="evidence" value="ECO:0007669"/>
    <property type="project" value="TreeGrafter"/>
</dbReference>
<evidence type="ECO:0000256" key="3">
    <source>
        <dbReference type="ARBA" id="ARBA00023163"/>
    </source>
</evidence>
<keyword evidence="4 6" id="KW-0539">Nucleus</keyword>
<organism evidence="9">
    <name type="scientific">Caenorhabditis brenneri</name>
    <name type="common">Nematode worm</name>
    <dbReference type="NCBI Taxonomy" id="135651"/>
    <lineage>
        <taxon>Eukaryota</taxon>
        <taxon>Metazoa</taxon>
        <taxon>Ecdysozoa</taxon>
        <taxon>Nematoda</taxon>
        <taxon>Chromadorea</taxon>
        <taxon>Rhabditida</taxon>
        <taxon>Rhabditina</taxon>
        <taxon>Rhabditomorpha</taxon>
        <taxon>Rhabditoidea</taxon>
        <taxon>Rhabditidae</taxon>
        <taxon>Peloderinae</taxon>
        <taxon>Caenorhabditis</taxon>
    </lineage>
</organism>
<dbReference type="GO" id="GO:0005669">
    <property type="term" value="C:transcription factor TFIID complex"/>
    <property type="evidence" value="ECO:0007669"/>
    <property type="project" value="TreeGrafter"/>
</dbReference>
<evidence type="ECO:0000256" key="6">
    <source>
        <dbReference type="PIRNR" id="PIRNR017246"/>
    </source>
</evidence>
<dbReference type="STRING" id="135651.G0MTV0"/>
<dbReference type="GO" id="GO:0016251">
    <property type="term" value="F:RNA polymerase II general transcription initiation factor activity"/>
    <property type="evidence" value="ECO:0007669"/>
    <property type="project" value="TreeGrafter"/>
</dbReference>
<dbReference type="EMBL" id="GL379811">
    <property type="protein sequence ID" value="EGT43521.1"/>
    <property type="molecule type" value="Genomic_DNA"/>
</dbReference>
<dbReference type="Proteomes" id="UP000008068">
    <property type="component" value="Unassembled WGS sequence"/>
</dbReference>
<reference evidence="9" key="1">
    <citation type="submission" date="2011-07" db="EMBL/GenBank/DDBJ databases">
        <authorList>
            <consortium name="Caenorhabditis brenneri Sequencing and Analysis Consortium"/>
            <person name="Wilson R.K."/>
        </authorList>
    </citation>
    <scope>NUCLEOTIDE SEQUENCE [LARGE SCALE GENOMIC DNA]</scope>
    <source>
        <strain evidence="9">PB2801</strain>
    </source>
</reference>
<comment type="similarity">
    <text evidence="5 6">Belongs to the TAF10 family.</text>
</comment>
<feature type="region of interest" description="Disordered" evidence="7">
    <location>
        <begin position="1"/>
        <end position="41"/>
    </location>
</feature>
<dbReference type="PANTHER" id="PTHR21242:SF0">
    <property type="entry name" value="TRANSCRIPTION INITIATION FACTOR TFIID SUBUNIT 10"/>
    <property type="match status" value="1"/>
</dbReference>
<dbReference type="InParanoid" id="G0MTV0"/>
<name>G0MTV0_CAEBE</name>
<dbReference type="PANTHER" id="PTHR21242">
    <property type="entry name" value="TRANSCRIPTION INITIATION FACTOR TFIID SUBUNIT 10"/>
    <property type="match status" value="1"/>
</dbReference>
<comment type="subcellular location">
    <subcellularLocation>
        <location evidence="1 6">Nucleus</location>
    </subcellularLocation>
</comment>
<comment type="function">
    <text evidence="6">The TFIID basal transcription factor complex plays a major role in the initiation of RNA polymerase II (Pol II)-dependent transcription.</text>
</comment>
<feature type="compositionally biased region" description="Basic and acidic residues" evidence="7">
    <location>
        <begin position="1"/>
        <end position="10"/>
    </location>
</feature>
<dbReference type="GO" id="GO:0000124">
    <property type="term" value="C:SAGA complex"/>
    <property type="evidence" value="ECO:0007669"/>
    <property type="project" value="TreeGrafter"/>
</dbReference>
<evidence type="ECO:0000256" key="7">
    <source>
        <dbReference type="SAM" id="MobiDB-lite"/>
    </source>
</evidence>
<dbReference type="FunCoup" id="G0MTV0">
    <property type="interactions" value="1404"/>
</dbReference>
<evidence type="ECO:0000313" key="8">
    <source>
        <dbReference type="EMBL" id="EGT43521.1"/>
    </source>
</evidence>
<proteinExistence type="inferred from homology"/>
<dbReference type="PIRSF" id="PIRSF017246">
    <property type="entry name" value="TFIID_TAF10"/>
    <property type="match status" value="1"/>
</dbReference>
<dbReference type="eggNOG" id="KOG3423">
    <property type="taxonomic scope" value="Eukaryota"/>
</dbReference>
<dbReference type="OMA" id="DDTHEFI"/>
<keyword evidence="3 6" id="KW-0804">Transcription</keyword>
<sequence>MNINDQDHQEGSSNDNVSMPPPALPHRPSSSSVYSSMEPSVQNIRATLHRPLTAGQQQYVQKTIENAEKSQDATTEFINQLGDYPPTIPDSVTMHFLKSAGVEGTDPRVTRMVSLAAQKHISDIILDAMTSARMKGLGQTKKGTKDTKFTLTEELLDEILKEYGHENSRPPYHT</sequence>
<dbReference type="InterPro" id="IPR003923">
    <property type="entry name" value="TAF10"/>
</dbReference>
<keyword evidence="2 6" id="KW-0805">Transcription regulation</keyword>
<dbReference type="PRINTS" id="PR01443">
    <property type="entry name" value="TFIID30KDSUB"/>
</dbReference>